<proteinExistence type="predicted"/>
<dbReference type="InterPro" id="IPR043504">
    <property type="entry name" value="Peptidase_S1_PA_chymotrypsin"/>
</dbReference>
<evidence type="ECO:0000313" key="2">
    <source>
        <dbReference type="Proteomes" id="UP000285575"/>
    </source>
</evidence>
<dbReference type="Proteomes" id="UP000285575">
    <property type="component" value="Unassembled WGS sequence"/>
</dbReference>
<dbReference type="AlphaFoldDB" id="A0A437RSR3"/>
<dbReference type="GO" id="GO:0006508">
    <property type="term" value="P:proteolysis"/>
    <property type="evidence" value="ECO:0007669"/>
    <property type="project" value="UniProtKB-KW"/>
</dbReference>
<dbReference type="OrthoDB" id="212300at2"/>
<organism evidence="1 2">
    <name type="scientific">Rubrivivax rivuli</name>
    <dbReference type="NCBI Taxonomy" id="1862385"/>
    <lineage>
        <taxon>Bacteria</taxon>
        <taxon>Pseudomonadati</taxon>
        <taxon>Pseudomonadota</taxon>
        <taxon>Betaproteobacteria</taxon>
        <taxon>Burkholderiales</taxon>
        <taxon>Sphaerotilaceae</taxon>
        <taxon>Rubrivivax</taxon>
    </lineage>
</organism>
<name>A0A437RSR3_9BURK</name>
<dbReference type="Pfam" id="PF13365">
    <property type="entry name" value="Trypsin_2"/>
    <property type="match status" value="1"/>
</dbReference>
<reference evidence="1 2" key="1">
    <citation type="submission" date="2019-01" db="EMBL/GenBank/DDBJ databases">
        <authorList>
            <person name="Chen W.-M."/>
        </authorList>
    </citation>
    <scope>NUCLEOTIDE SEQUENCE [LARGE SCALE GENOMIC DNA]</scope>
    <source>
        <strain evidence="1 2">KYPY4</strain>
    </source>
</reference>
<evidence type="ECO:0000313" key="1">
    <source>
        <dbReference type="EMBL" id="RVU49803.1"/>
    </source>
</evidence>
<keyword evidence="1" id="KW-0378">Hydrolase</keyword>
<dbReference type="EMBL" id="SACR01000001">
    <property type="protein sequence ID" value="RVU49803.1"/>
    <property type="molecule type" value="Genomic_DNA"/>
</dbReference>
<dbReference type="Gene3D" id="2.40.10.10">
    <property type="entry name" value="Trypsin-like serine proteases"/>
    <property type="match status" value="2"/>
</dbReference>
<dbReference type="PANTHER" id="PTHR43019:SF23">
    <property type="entry name" value="PROTEASE DO-LIKE 5, CHLOROPLASTIC"/>
    <property type="match status" value="1"/>
</dbReference>
<comment type="caution">
    <text evidence="1">The sequence shown here is derived from an EMBL/GenBank/DDBJ whole genome shotgun (WGS) entry which is preliminary data.</text>
</comment>
<gene>
    <name evidence="1" type="ORF">EOE66_04430</name>
</gene>
<dbReference type="SUPFAM" id="SSF50494">
    <property type="entry name" value="Trypsin-like serine proteases"/>
    <property type="match status" value="1"/>
</dbReference>
<accession>A0A437RSR3</accession>
<dbReference type="GO" id="GO:0008233">
    <property type="term" value="F:peptidase activity"/>
    <property type="evidence" value="ECO:0007669"/>
    <property type="project" value="UniProtKB-KW"/>
</dbReference>
<keyword evidence="1" id="KW-0645">Protease</keyword>
<sequence>MTEHLPGLVRRRAGLRALGAVACFFLGHRPQAAAAAEPAGDLRALVRRHKAAVLPVGTYSPTDSPRFGFRGSGFVVAGEGGAHSRLLATNFHVLPDGAEDSASVRMAVWVGGGETPPWRLARVVAADRFRDLAVLELEGPALAGLVLAADDTVQEGQAIALMGFPIGSVLGYSVVTHRGIVSSITAAALPAANARQLDPRAVSRLREGNFQLLQLDATAYPGNSGGPVFDVESGHVVGVLSSGLVKAGRESALSSPTGITYAVPVAPLRALMRQR</sequence>
<dbReference type="RefSeq" id="WP_128227414.1">
    <property type="nucleotide sequence ID" value="NZ_SACR01000001.1"/>
</dbReference>
<protein>
    <submittedName>
        <fullName evidence="1">Serine protease</fullName>
    </submittedName>
</protein>
<dbReference type="InterPro" id="IPR009003">
    <property type="entry name" value="Peptidase_S1_PA"/>
</dbReference>
<keyword evidence="2" id="KW-1185">Reference proteome</keyword>
<dbReference type="PANTHER" id="PTHR43019">
    <property type="entry name" value="SERINE ENDOPROTEASE DEGS"/>
    <property type="match status" value="1"/>
</dbReference>